<dbReference type="RefSeq" id="WP_238275328.1">
    <property type="nucleotide sequence ID" value="NZ_BPQR01000031.1"/>
</dbReference>
<dbReference type="PANTHER" id="PTHR33741:SF5">
    <property type="entry name" value="TRANSMEMBRANE PROTEIN DDB_G0269096-RELATED"/>
    <property type="match status" value="1"/>
</dbReference>
<dbReference type="InterPro" id="IPR007065">
    <property type="entry name" value="HPP"/>
</dbReference>
<reference evidence="4" key="2">
    <citation type="submission" date="2021-08" db="EMBL/GenBank/DDBJ databases">
        <authorList>
            <person name="Tani A."/>
            <person name="Ola A."/>
            <person name="Ogura Y."/>
            <person name="Katsura K."/>
            <person name="Hayashi T."/>
        </authorList>
    </citation>
    <scope>NUCLEOTIDE SEQUENCE</scope>
    <source>
        <strain evidence="4">LMG 23639</strain>
    </source>
</reference>
<dbReference type="Pfam" id="PF00571">
    <property type="entry name" value="CBS"/>
    <property type="match status" value="2"/>
</dbReference>
<name>A0ABQ4SVL6_9HYPH</name>
<keyword evidence="2" id="KW-1133">Transmembrane helix</keyword>
<keyword evidence="5" id="KW-1185">Reference proteome</keyword>
<evidence type="ECO:0000259" key="3">
    <source>
        <dbReference type="PROSITE" id="PS51371"/>
    </source>
</evidence>
<reference evidence="4" key="1">
    <citation type="journal article" date="2021" name="Front. Microbiol.">
        <title>Comprehensive Comparative Genomics and Phenotyping of Methylobacterium Species.</title>
        <authorList>
            <person name="Alessa O."/>
            <person name="Ogura Y."/>
            <person name="Fujitani Y."/>
            <person name="Takami H."/>
            <person name="Hayashi T."/>
            <person name="Sahin N."/>
            <person name="Tani A."/>
        </authorList>
    </citation>
    <scope>NUCLEOTIDE SEQUENCE</scope>
    <source>
        <strain evidence="4">LMG 23639</strain>
    </source>
</reference>
<feature type="transmembrane region" description="Helical" evidence="2">
    <location>
        <begin position="100"/>
        <end position="118"/>
    </location>
</feature>
<feature type="domain" description="CBS" evidence="3">
    <location>
        <begin position="240"/>
        <end position="298"/>
    </location>
</feature>
<evidence type="ECO:0000256" key="2">
    <source>
        <dbReference type="SAM" id="Phobius"/>
    </source>
</evidence>
<evidence type="ECO:0000313" key="4">
    <source>
        <dbReference type="EMBL" id="GJE06565.1"/>
    </source>
</evidence>
<dbReference type="InterPro" id="IPR058581">
    <property type="entry name" value="TM_HPP"/>
</dbReference>
<dbReference type="PROSITE" id="PS51371">
    <property type="entry name" value="CBS"/>
    <property type="match status" value="2"/>
</dbReference>
<feature type="transmembrane region" description="Helical" evidence="2">
    <location>
        <begin position="74"/>
        <end position="94"/>
    </location>
</feature>
<feature type="transmembrane region" description="Helical" evidence="2">
    <location>
        <begin position="21"/>
        <end position="42"/>
    </location>
</feature>
<dbReference type="InterPro" id="IPR000644">
    <property type="entry name" value="CBS_dom"/>
</dbReference>
<dbReference type="SUPFAM" id="SSF54631">
    <property type="entry name" value="CBS-domain pair"/>
    <property type="match status" value="1"/>
</dbReference>
<accession>A0ABQ4SVL6</accession>
<gene>
    <name evidence="4" type="primary">IMPDH_2</name>
    <name evidence="4" type="ORF">AOPFMNJM_1887</name>
</gene>
<dbReference type="Proteomes" id="UP001055102">
    <property type="component" value="Unassembled WGS sequence"/>
</dbReference>
<evidence type="ECO:0000313" key="5">
    <source>
        <dbReference type="Proteomes" id="UP001055102"/>
    </source>
</evidence>
<dbReference type="Pfam" id="PF04982">
    <property type="entry name" value="TM_HPP"/>
    <property type="match status" value="1"/>
</dbReference>
<protein>
    <submittedName>
        <fullName evidence="4">Inosine-5'-monophosphate dehydrogenase</fullName>
    </submittedName>
</protein>
<dbReference type="PANTHER" id="PTHR33741">
    <property type="entry name" value="TRANSMEMBRANE PROTEIN DDB_G0269096-RELATED"/>
    <property type="match status" value="1"/>
</dbReference>
<dbReference type="CDD" id="cd04600">
    <property type="entry name" value="CBS_pair_HPP_assoc"/>
    <property type="match status" value="1"/>
</dbReference>
<dbReference type="InterPro" id="IPR046342">
    <property type="entry name" value="CBS_dom_sf"/>
</dbReference>
<feature type="transmembrane region" description="Helical" evidence="2">
    <location>
        <begin position="139"/>
        <end position="162"/>
    </location>
</feature>
<feature type="domain" description="CBS" evidence="3">
    <location>
        <begin position="323"/>
        <end position="379"/>
    </location>
</feature>
<organism evidence="4 5">
    <name type="scientific">Methylobacterium jeotgali</name>
    <dbReference type="NCBI Taxonomy" id="381630"/>
    <lineage>
        <taxon>Bacteria</taxon>
        <taxon>Pseudomonadati</taxon>
        <taxon>Pseudomonadota</taxon>
        <taxon>Alphaproteobacteria</taxon>
        <taxon>Hyphomicrobiales</taxon>
        <taxon>Methylobacteriaceae</taxon>
        <taxon>Methylobacterium</taxon>
    </lineage>
</organism>
<comment type="caution">
    <text evidence="4">The sequence shown here is derived from an EMBL/GenBank/DDBJ whole genome shotgun (WGS) entry which is preliminary data.</text>
</comment>
<keyword evidence="2" id="KW-0472">Membrane</keyword>
<evidence type="ECO:0000256" key="1">
    <source>
        <dbReference type="PROSITE-ProRule" id="PRU00703"/>
    </source>
</evidence>
<keyword evidence="1" id="KW-0129">CBS domain</keyword>
<feature type="transmembrane region" description="Helical" evidence="2">
    <location>
        <begin position="48"/>
        <end position="67"/>
    </location>
</feature>
<keyword evidence="2" id="KW-0812">Transmembrane</keyword>
<sequence length="389" mass="40344">MSLALRHFIPNTPSVSLRERARSAAGALLGILCTGLICRAAIGPDAALPALIAPMGASAVLLFAVPASPLAQPWSIVGGNGVSALVGVAAAMLIPNPFVAASVAICVAIALMMSLRCVHPPSGAVALTAVLGGPGIHDLGFGFVLWPVGANTLAILTVALVFNNLVGRSYPHVPSRPAGAPGEPPAANRVGFTSADLDEALKGYDQLLEVDRSDLETILRRVQMHGYARRAGETVCADIMSRQVVGIAPDAPLSEALDLLRGHHIKVLPVTDESARVLGIVTQTDLLDNAVWDSAGPRLGWARRLSLAARRGRAPAGRVEDIMTAPVVTARPETRIAEVVARLSESGLHHMPVVGEDDRLVGIISQSDLVVALLADAAERGAKAEPVPA</sequence>
<proteinExistence type="predicted"/>
<dbReference type="Gene3D" id="3.10.580.10">
    <property type="entry name" value="CBS-domain"/>
    <property type="match status" value="1"/>
</dbReference>
<dbReference type="EMBL" id="BPQR01000031">
    <property type="protein sequence ID" value="GJE06565.1"/>
    <property type="molecule type" value="Genomic_DNA"/>
</dbReference>
<dbReference type="SMART" id="SM00116">
    <property type="entry name" value="CBS"/>
    <property type="match status" value="2"/>
</dbReference>